<dbReference type="Proteomes" id="UP001254165">
    <property type="component" value="Unassembled WGS sequence"/>
</dbReference>
<dbReference type="Gene3D" id="3.30.1490.190">
    <property type="match status" value="1"/>
</dbReference>
<reference evidence="7 8" key="1">
    <citation type="submission" date="2023-07" db="EMBL/GenBank/DDBJ databases">
        <title>Novel species of Thermanaerothrix with wide hydrolytic capabilities.</title>
        <authorList>
            <person name="Zayulina K.S."/>
            <person name="Podosokorskaya O.A."/>
            <person name="Elcheninov A.G."/>
        </authorList>
    </citation>
    <scope>NUCLEOTIDE SEQUENCE [LARGE SCALE GENOMIC DNA]</scope>
    <source>
        <strain evidence="7 8">4228-RoL</strain>
    </source>
</reference>
<evidence type="ECO:0000256" key="6">
    <source>
        <dbReference type="ARBA" id="ARBA00023163"/>
    </source>
</evidence>
<dbReference type="InterPro" id="IPR002481">
    <property type="entry name" value="FUR"/>
</dbReference>
<keyword evidence="6" id="KW-0804">Transcription</keyword>
<dbReference type="SUPFAM" id="SSF46785">
    <property type="entry name" value="Winged helix' DNA-binding domain"/>
    <property type="match status" value="1"/>
</dbReference>
<dbReference type="InterPro" id="IPR036388">
    <property type="entry name" value="WH-like_DNA-bd_sf"/>
</dbReference>
<evidence type="ECO:0000256" key="5">
    <source>
        <dbReference type="ARBA" id="ARBA00023125"/>
    </source>
</evidence>
<dbReference type="EMBL" id="JAUHMF010000001">
    <property type="protein sequence ID" value="MDT8898042.1"/>
    <property type="molecule type" value="Genomic_DNA"/>
</dbReference>
<organism evidence="7 8">
    <name type="scientific">Thermanaerothrix solaris</name>
    <dbReference type="NCBI Taxonomy" id="3058434"/>
    <lineage>
        <taxon>Bacteria</taxon>
        <taxon>Bacillati</taxon>
        <taxon>Chloroflexota</taxon>
        <taxon>Anaerolineae</taxon>
        <taxon>Anaerolineales</taxon>
        <taxon>Anaerolineaceae</taxon>
        <taxon>Thermanaerothrix</taxon>
    </lineage>
</organism>
<dbReference type="RefSeq" id="WP_315624689.1">
    <property type="nucleotide sequence ID" value="NZ_JAUHMF010000001.1"/>
</dbReference>
<dbReference type="Pfam" id="PF01475">
    <property type="entry name" value="FUR"/>
    <property type="match status" value="1"/>
</dbReference>
<protein>
    <submittedName>
        <fullName evidence="7">Transcriptional repressor</fullName>
    </submittedName>
</protein>
<comment type="similarity">
    <text evidence="1">Belongs to the Fur family.</text>
</comment>
<dbReference type="PANTHER" id="PTHR33202:SF7">
    <property type="entry name" value="FERRIC UPTAKE REGULATION PROTEIN"/>
    <property type="match status" value="1"/>
</dbReference>
<accession>A0ABU3NMI5</accession>
<dbReference type="InterPro" id="IPR036390">
    <property type="entry name" value="WH_DNA-bd_sf"/>
</dbReference>
<evidence type="ECO:0000256" key="1">
    <source>
        <dbReference type="ARBA" id="ARBA00007957"/>
    </source>
</evidence>
<dbReference type="InterPro" id="IPR043135">
    <property type="entry name" value="Fur_C"/>
</dbReference>
<evidence type="ECO:0000256" key="3">
    <source>
        <dbReference type="ARBA" id="ARBA00022833"/>
    </source>
</evidence>
<keyword evidence="4" id="KW-0805">Transcription regulation</keyword>
<keyword evidence="3" id="KW-0862">Zinc</keyword>
<keyword evidence="8" id="KW-1185">Reference proteome</keyword>
<evidence type="ECO:0000256" key="4">
    <source>
        <dbReference type="ARBA" id="ARBA00023015"/>
    </source>
</evidence>
<evidence type="ECO:0000256" key="2">
    <source>
        <dbReference type="ARBA" id="ARBA00022491"/>
    </source>
</evidence>
<keyword evidence="5" id="KW-0238">DNA-binding</keyword>
<name>A0ABU3NMI5_9CHLR</name>
<evidence type="ECO:0000313" key="7">
    <source>
        <dbReference type="EMBL" id="MDT8898042.1"/>
    </source>
</evidence>
<proteinExistence type="inferred from homology"/>
<gene>
    <name evidence="7" type="ORF">QYE77_07145</name>
</gene>
<keyword evidence="2" id="KW-0678">Repressor</keyword>
<dbReference type="PANTHER" id="PTHR33202">
    <property type="entry name" value="ZINC UPTAKE REGULATION PROTEIN"/>
    <property type="match status" value="1"/>
</dbReference>
<dbReference type="CDD" id="cd07153">
    <property type="entry name" value="Fur_like"/>
    <property type="match status" value="1"/>
</dbReference>
<comment type="caution">
    <text evidence="7">The sequence shown here is derived from an EMBL/GenBank/DDBJ whole genome shotgun (WGS) entry which is preliminary data.</text>
</comment>
<sequence>MRQSSVQMAILEVLAGEGDSHLSALEIYERLKARLPAIAPSTVYRALERLTQQGRVSVSDMGRGVTLYERVGQPLHHHLVCTRCGRIVTIDHTQVGPFFAAIEAAHDFHIQTNHLILFGLCAACRSQPADATT</sequence>
<dbReference type="Gene3D" id="1.10.10.10">
    <property type="entry name" value="Winged helix-like DNA-binding domain superfamily/Winged helix DNA-binding domain"/>
    <property type="match status" value="1"/>
</dbReference>
<evidence type="ECO:0000313" key="8">
    <source>
        <dbReference type="Proteomes" id="UP001254165"/>
    </source>
</evidence>